<organism evidence="7 8">
    <name type="scientific">Leclercia adecarboxylata</name>
    <dbReference type="NCBI Taxonomy" id="83655"/>
    <lineage>
        <taxon>Bacteria</taxon>
        <taxon>Pseudomonadati</taxon>
        <taxon>Pseudomonadota</taxon>
        <taxon>Gammaproteobacteria</taxon>
        <taxon>Enterobacterales</taxon>
        <taxon>Enterobacteriaceae</taxon>
        <taxon>Leclercia</taxon>
    </lineage>
</organism>
<keyword evidence="7" id="KW-0067">ATP-binding</keyword>
<keyword evidence="2 5" id="KW-0812">Transmembrane</keyword>
<dbReference type="Proteomes" id="UP000310719">
    <property type="component" value="Chromosome"/>
</dbReference>
<dbReference type="GO" id="GO:0005524">
    <property type="term" value="F:ATP binding"/>
    <property type="evidence" value="ECO:0007669"/>
    <property type="project" value="UniProtKB-KW"/>
</dbReference>
<gene>
    <name evidence="7" type="primary">msbA_1</name>
    <name evidence="7" type="ORF">NCTC13032_02360</name>
</gene>
<evidence type="ECO:0000256" key="4">
    <source>
        <dbReference type="ARBA" id="ARBA00023136"/>
    </source>
</evidence>
<protein>
    <submittedName>
        <fullName evidence="7">Lipid A export ATP-binding/permease protein MsbA</fullName>
        <ecNumber evidence="7">3.6.3.-</ecNumber>
    </submittedName>
</protein>
<evidence type="ECO:0000259" key="6">
    <source>
        <dbReference type="PROSITE" id="PS50929"/>
    </source>
</evidence>
<dbReference type="InterPro" id="IPR039421">
    <property type="entry name" value="Type_1_exporter"/>
</dbReference>
<dbReference type="EMBL" id="LR590464">
    <property type="protein sequence ID" value="VTP66099.1"/>
    <property type="molecule type" value="Genomic_DNA"/>
</dbReference>
<dbReference type="PANTHER" id="PTHR43394:SF1">
    <property type="entry name" value="ATP-BINDING CASSETTE SUB-FAMILY B MEMBER 10, MITOCHONDRIAL"/>
    <property type="match status" value="1"/>
</dbReference>
<dbReference type="InterPro" id="IPR036640">
    <property type="entry name" value="ABC1_TM_sf"/>
</dbReference>
<reference evidence="7 8" key="1">
    <citation type="submission" date="2019-05" db="EMBL/GenBank/DDBJ databases">
        <authorList>
            <consortium name="Pathogen Informatics"/>
        </authorList>
    </citation>
    <scope>NUCLEOTIDE SEQUENCE [LARGE SCALE GENOMIC DNA]</scope>
    <source>
        <strain evidence="7 8">NCTC13032</strain>
    </source>
</reference>
<dbReference type="PANTHER" id="PTHR43394">
    <property type="entry name" value="ATP-DEPENDENT PERMEASE MDL1, MITOCHONDRIAL"/>
    <property type="match status" value="1"/>
</dbReference>
<accession>A0A4U9HU81</accession>
<evidence type="ECO:0000313" key="7">
    <source>
        <dbReference type="EMBL" id="VTP66099.1"/>
    </source>
</evidence>
<feature type="domain" description="ABC transmembrane type-1" evidence="6">
    <location>
        <begin position="28"/>
        <end position="158"/>
    </location>
</feature>
<dbReference type="PROSITE" id="PS50929">
    <property type="entry name" value="ABC_TM1F"/>
    <property type="match status" value="1"/>
</dbReference>
<keyword evidence="7" id="KW-0378">Hydrolase</keyword>
<dbReference type="GO" id="GO:0015421">
    <property type="term" value="F:ABC-type oligopeptide transporter activity"/>
    <property type="evidence" value="ECO:0007669"/>
    <property type="project" value="TreeGrafter"/>
</dbReference>
<evidence type="ECO:0000256" key="1">
    <source>
        <dbReference type="ARBA" id="ARBA00004651"/>
    </source>
</evidence>
<dbReference type="GO" id="GO:0005886">
    <property type="term" value="C:plasma membrane"/>
    <property type="evidence" value="ECO:0007669"/>
    <property type="project" value="UniProtKB-SubCell"/>
</dbReference>
<dbReference type="SUPFAM" id="SSF90123">
    <property type="entry name" value="ABC transporter transmembrane region"/>
    <property type="match status" value="1"/>
</dbReference>
<dbReference type="InterPro" id="IPR011527">
    <property type="entry name" value="ABC1_TM_dom"/>
</dbReference>
<proteinExistence type="predicted"/>
<keyword evidence="7" id="KW-0547">Nucleotide-binding</keyword>
<dbReference type="EC" id="3.6.3.-" evidence="7"/>
<comment type="subcellular location">
    <subcellularLocation>
        <location evidence="1">Cell membrane</location>
        <topology evidence="1">Multi-pass membrane protein</topology>
    </subcellularLocation>
</comment>
<evidence type="ECO:0000313" key="8">
    <source>
        <dbReference type="Proteomes" id="UP000310719"/>
    </source>
</evidence>
<evidence type="ECO:0000256" key="3">
    <source>
        <dbReference type="ARBA" id="ARBA00022989"/>
    </source>
</evidence>
<feature type="transmembrane region" description="Helical" evidence="5">
    <location>
        <begin position="65"/>
        <end position="92"/>
    </location>
</feature>
<dbReference type="Gene3D" id="1.20.1560.10">
    <property type="entry name" value="ABC transporter type 1, transmembrane domain"/>
    <property type="match status" value="1"/>
</dbReference>
<name>A0A4U9HU81_9ENTR</name>
<dbReference type="GO" id="GO:0016787">
    <property type="term" value="F:hydrolase activity"/>
    <property type="evidence" value="ECO:0007669"/>
    <property type="project" value="UniProtKB-KW"/>
</dbReference>
<evidence type="ECO:0000256" key="2">
    <source>
        <dbReference type="ARBA" id="ARBA00022692"/>
    </source>
</evidence>
<dbReference type="AlphaFoldDB" id="A0A4U9HU81"/>
<keyword evidence="3 5" id="KW-1133">Transmembrane helix</keyword>
<keyword evidence="4 5" id="KW-0472">Membrane</keyword>
<sequence>MHNDKDLSTWQTFRRLWPVIAPFRTGLIVAGVALILNAASDTFMLSLLKPLLDDGFGKTDRSVLLWMPLVVIGLMILRGITSYISSYCLSWVSGKVVMTMRRRLFSHMMGMPVAFFDKQSTGTLLSRITYDSEQVASSSSSALITVVREGASIIVCLS</sequence>
<dbReference type="Pfam" id="PF00664">
    <property type="entry name" value="ABC_membrane"/>
    <property type="match status" value="1"/>
</dbReference>
<feature type="transmembrane region" description="Helical" evidence="5">
    <location>
        <begin position="21"/>
        <end position="45"/>
    </location>
</feature>
<evidence type="ECO:0000256" key="5">
    <source>
        <dbReference type="SAM" id="Phobius"/>
    </source>
</evidence>